<keyword evidence="3" id="KW-1185">Reference proteome</keyword>
<dbReference type="RefSeq" id="WP_163456204.1">
    <property type="nucleotide sequence ID" value="NZ_JAAGOH010000003.1"/>
</dbReference>
<accession>A0A7C9PF99</accession>
<evidence type="ECO:0000256" key="1">
    <source>
        <dbReference type="SAM" id="Phobius"/>
    </source>
</evidence>
<evidence type="ECO:0000313" key="2">
    <source>
        <dbReference type="EMBL" id="NDY90349.1"/>
    </source>
</evidence>
<reference evidence="2 3" key="1">
    <citation type="submission" date="2020-02" db="EMBL/GenBank/DDBJ databases">
        <title>Ideonella bacterium strain TBM-1.</title>
        <authorList>
            <person name="Chen W.-M."/>
        </authorList>
    </citation>
    <scope>NUCLEOTIDE SEQUENCE [LARGE SCALE GENOMIC DNA]</scope>
    <source>
        <strain evidence="2 3">TBM-1</strain>
    </source>
</reference>
<evidence type="ECO:0000313" key="3">
    <source>
        <dbReference type="Proteomes" id="UP000484255"/>
    </source>
</evidence>
<proteinExistence type="predicted"/>
<keyword evidence="1" id="KW-0472">Membrane</keyword>
<dbReference type="InterPro" id="IPR025982">
    <property type="entry name" value="SieB"/>
</dbReference>
<sequence length="154" mass="18013">MEKLPVMVARLGLIFIALIYLVGKAGLEDTLAKVTEQYAPGLVLLCLLFITVLIHDMVRDVAQHFRDRFMDRLHFKNITRKLKSLGAQEKYLLSLFVDAQRTTQPLDPNDLSVAYLESCRFIFRTQERKDDRFYVYRMSPVAVHILKQNPNWLR</sequence>
<dbReference type="Proteomes" id="UP000484255">
    <property type="component" value="Unassembled WGS sequence"/>
</dbReference>
<dbReference type="EMBL" id="JAAGOH010000003">
    <property type="protein sequence ID" value="NDY90349.1"/>
    <property type="molecule type" value="Genomic_DNA"/>
</dbReference>
<protein>
    <submittedName>
        <fullName evidence="2">Uncharacterized protein</fullName>
    </submittedName>
</protein>
<keyword evidence="1" id="KW-0812">Transmembrane</keyword>
<name>A0A7C9PF99_9BURK</name>
<gene>
    <name evidence="2" type="ORF">G3A44_03965</name>
</gene>
<dbReference type="Pfam" id="PF14163">
    <property type="entry name" value="SieB"/>
    <property type="match status" value="1"/>
</dbReference>
<dbReference type="AlphaFoldDB" id="A0A7C9PF99"/>
<feature type="transmembrane region" description="Helical" evidence="1">
    <location>
        <begin position="7"/>
        <end position="26"/>
    </location>
</feature>
<keyword evidence="1" id="KW-1133">Transmembrane helix</keyword>
<comment type="caution">
    <text evidence="2">The sequence shown here is derived from an EMBL/GenBank/DDBJ whole genome shotgun (WGS) entry which is preliminary data.</text>
</comment>
<organism evidence="2 3">
    <name type="scientific">Ideonella livida</name>
    <dbReference type="NCBI Taxonomy" id="2707176"/>
    <lineage>
        <taxon>Bacteria</taxon>
        <taxon>Pseudomonadati</taxon>
        <taxon>Pseudomonadota</taxon>
        <taxon>Betaproteobacteria</taxon>
        <taxon>Burkholderiales</taxon>
        <taxon>Sphaerotilaceae</taxon>
        <taxon>Ideonella</taxon>
    </lineage>
</organism>
<feature type="transmembrane region" description="Helical" evidence="1">
    <location>
        <begin position="38"/>
        <end position="58"/>
    </location>
</feature>